<dbReference type="Gene3D" id="3.40.30.10">
    <property type="entry name" value="Glutaredoxin"/>
    <property type="match status" value="1"/>
</dbReference>
<dbReference type="InterPro" id="IPR013766">
    <property type="entry name" value="Thioredoxin_domain"/>
</dbReference>
<reference evidence="1" key="1">
    <citation type="submission" date="2015-05" db="UniProtKB">
        <authorList>
            <consortium name="EnsemblMetazoa"/>
        </authorList>
    </citation>
    <scope>IDENTIFICATION</scope>
</reference>
<dbReference type="Proteomes" id="UP000015103">
    <property type="component" value="Unassembled WGS sequence"/>
</dbReference>
<keyword evidence="2" id="KW-1185">Reference proteome</keyword>
<evidence type="ECO:0000313" key="2">
    <source>
        <dbReference type="Proteomes" id="UP000015103"/>
    </source>
</evidence>
<dbReference type="InterPro" id="IPR036249">
    <property type="entry name" value="Thioredoxin-like_sf"/>
</dbReference>
<dbReference type="GO" id="GO:0005929">
    <property type="term" value="C:cilium"/>
    <property type="evidence" value="ECO:0007669"/>
    <property type="project" value="TreeGrafter"/>
</dbReference>
<dbReference type="AlphaFoldDB" id="T1I9U2"/>
<sequence length="293" mass="32986">MTFLKCLITYYFYASLFTFCNCIKSDEKNNEDIESPSDIASVSKFIKEFHRKLEEDLYPIVDYDSSNDDTSPPYINDNVTNAANRSDKNVSSLVNCNTERKLGGLTVELVNSTRLVQLLMPDPNITHRLMEAECVVLLFYSRTCPFSCLAAPHFNALPRAFPSIKIAAVNAMIHQSFNTQYGVAGVPTVMLFHNGKAVAKFNDSEYTLKMFARFIVRFTGLKPAEKMFVTSRDFGGPVPSRLTKERDYMLGLAWLVIILAVGVGISKSTGWRAIVETVQATWREAQAHHDHND</sequence>
<evidence type="ECO:0000313" key="1">
    <source>
        <dbReference type="EnsemblMetazoa" id="RPRC013063-PA"/>
    </source>
</evidence>
<dbReference type="InParanoid" id="T1I9U2"/>
<dbReference type="OMA" id="KFVHAIT"/>
<dbReference type="EnsemblMetazoa" id="RPRC013063-RA">
    <property type="protein sequence ID" value="RPRC013063-PA"/>
    <property type="gene ID" value="RPRC013063"/>
</dbReference>
<dbReference type="HOGENOM" id="CLU_050221_2_0_1"/>
<organism evidence="1 2">
    <name type="scientific">Rhodnius prolixus</name>
    <name type="common">Triatomid bug</name>
    <dbReference type="NCBI Taxonomy" id="13249"/>
    <lineage>
        <taxon>Eukaryota</taxon>
        <taxon>Metazoa</taxon>
        <taxon>Ecdysozoa</taxon>
        <taxon>Arthropoda</taxon>
        <taxon>Hexapoda</taxon>
        <taxon>Insecta</taxon>
        <taxon>Pterygota</taxon>
        <taxon>Neoptera</taxon>
        <taxon>Paraneoptera</taxon>
        <taxon>Hemiptera</taxon>
        <taxon>Heteroptera</taxon>
        <taxon>Panheteroptera</taxon>
        <taxon>Cimicomorpha</taxon>
        <taxon>Reduviidae</taxon>
        <taxon>Triatominae</taxon>
        <taxon>Rhodnius</taxon>
    </lineage>
</organism>
<dbReference type="InterPro" id="IPR042418">
    <property type="entry name" value="TXNDC15"/>
</dbReference>
<dbReference type="EMBL" id="ACPB03020047">
    <property type="status" value="NOT_ANNOTATED_CDS"/>
    <property type="molecule type" value="Genomic_DNA"/>
</dbReference>
<accession>T1I9U2</accession>
<proteinExistence type="predicted"/>
<protein>
    <submittedName>
        <fullName evidence="1">Thioredoxin domain-containing protein</fullName>
    </submittedName>
</protein>
<dbReference type="GO" id="GO:0060271">
    <property type="term" value="P:cilium assembly"/>
    <property type="evidence" value="ECO:0007669"/>
    <property type="project" value="TreeGrafter"/>
</dbReference>
<dbReference type="PANTHER" id="PTHR14684:SF2">
    <property type="entry name" value="THIOREDOXIN DOMAIN-CONTAINING PROTEIN 15"/>
    <property type="match status" value="1"/>
</dbReference>
<dbReference type="VEuPathDB" id="VectorBase:RPRC013063"/>
<dbReference type="PANTHER" id="PTHR14684">
    <property type="entry name" value="THIOREDOXIN DOMAIN-CONTAINING PROTEIN 15"/>
    <property type="match status" value="1"/>
</dbReference>
<dbReference type="eggNOG" id="KOG2640">
    <property type="taxonomic scope" value="Eukaryota"/>
</dbReference>
<dbReference type="GeneID" id="141450642"/>
<name>T1I9U2_RHOPR</name>
<dbReference type="FunCoup" id="T1I9U2">
    <property type="interactions" value="2"/>
</dbReference>
<dbReference type="Pfam" id="PF00085">
    <property type="entry name" value="Thioredoxin"/>
    <property type="match status" value="1"/>
</dbReference>
<dbReference type="SUPFAM" id="SSF52833">
    <property type="entry name" value="Thioredoxin-like"/>
    <property type="match status" value="1"/>
</dbReference>
<dbReference type="RefSeq" id="XP_073977339.1">
    <property type="nucleotide sequence ID" value="XM_074121238.1"/>
</dbReference>